<dbReference type="Gene3D" id="3.40.50.150">
    <property type="entry name" value="Vaccinia Virus protein VP39"/>
    <property type="match status" value="1"/>
</dbReference>
<keyword evidence="4" id="KW-0949">S-adenosyl-L-methionine</keyword>
<keyword evidence="3" id="KW-0808">Transferase</keyword>
<dbReference type="InterPro" id="IPR000940">
    <property type="entry name" value="NNMT_TEMT_trans"/>
</dbReference>
<proteinExistence type="inferred from homology"/>
<dbReference type="GO" id="GO:0005829">
    <property type="term" value="C:cytosol"/>
    <property type="evidence" value="ECO:0007669"/>
    <property type="project" value="TreeGrafter"/>
</dbReference>
<keyword evidence="2" id="KW-0489">Methyltransferase</keyword>
<evidence type="ECO:0000313" key="5">
    <source>
        <dbReference type="Ensembl" id="ENSLLEP00000048975.1"/>
    </source>
</evidence>
<dbReference type="Ensembl" id="ENSLLET00000050887.1">
    <property type="protein sequence ID" value="ENSLLEP00000048975.1"/>
    <property type="gene ID" value="ENSLLEG00000030831.1"/>
</dbReference>
<dbReference type="OrthoDB" id="10050085at2759"/>
<evidence type="ECO:0000313" key="6">
    <source>
        <dbReference type="Proteomes" id="UP000694569"/>
    </source>
</evidence>
<sequence>MSSSSLKFYHIHDFEPQHLFDTYTNVSREPKYLDEVLFFPLKETYKMLESGHIKGDTLIDLSTGPCIFHLFPLCNFKNFIVLEFNESCMKVLQKWMNKEPGALDWSHVAKLSAKMEGCSVNWEEKEEDVRKRIKHIIKCDFDKENLTDPVILRNADCV</sequence>
<dbReference type="GeneTree" id="ENSGT00390000011708"/>
<protein>
    <recommendedName>
        <fullName evidence="7">Methyltransferase</fullName>
    </recommendedName>
</protein>
<dbReference type="PANTHER" id="PTHR10867">
    <property type="entry name" value="NNMT/PNMT/TEMT FAMILY MEMBER"/>
    <property type="match status" value="1"/>
</dbReference>
<evidence type="ECO:0008006" key="7">
    <source>
        <dbReference type="Google" id="ProtNLM"/>
    </source>
</evidence>
<evidence type="ECO:0000256" key="1">
    <source>
        <dbReference type="ARBA" id="ARBA00007996"/>
    </source>
</evidence>
<evidence type="ECO:0000256" key="2">
    <source>
        <dbReference type="ARBA" id="ARBA00022603"/>
    </source>
</evidence>
<accession>A0A8C5R883</accession>
<dbReference type="InterPro" id="IPR029063">
    <property type="entry name" value="SAM-dependent_MTases_sf"/>
</dbReference>
<dbReference type="GO" id="GO:0008170">
    <property type="term" value="F:N-methyltransferase activity"/>
    <property type="evidence" value="ECO:0007669"/>
    <property type="project" value="TreeGrafter"/>
</dbReference>
<dbReference type="Proteomes" id="UP000694569">
    <property type="component" value="Unplaced"/>
</dbReference>
<dbReference type="AlphaFoldDB" id="A0A8C5R883"/>
<dbReference type="GO" id="GO:0032259">
    <property type="term" value="P:methylation"/>
    <property type="evidence" value="ECO:0007669"/>
    <property type="project" value="UniProtKB-KW"/>
</dbReference>
<reference evidence="5" key="1">
    <citation type="submission" date="2025-05" db="UniProtKB">
        <authorList>
            <consortium name="Ensembl"/>
        </authorList>
    </citation>
    <scope>IDENTIFICATION</scope>
</reference>
<dbReference type="SUPFAM" id="SSF53335">
    <property type="entry name" value="S-adenosyl-L-methionine-dependent methyltransferases"/>
    <property type="match status" value="1"/>
</dbReference>
<keyword evidence="6" id="KW-1185">Reference proteome</keyword>
<name>A0A8C5R883_9ANUR</name>
<comment type="similarity">
    <text evidence="1">Belongs to the class I-like SAM-binding methyltransferase superfamily. NNMT/PNMT/TEMT family.</text>
</comment>
<evidence type="ECO:0000256" key="3">
    <source>
        <dbReference type="ARBA" id="ARBA00022679"/>
    </source>
</evidence>
<dbReference type="Pfam" id="PF01234">
    <property type="entry name" value="NNMT_PNMT_TEMT"/>
    <property type="match status" value="1"/>
</dbReference>
<dbReference type="PANTHER" id="PTHR10867:SF44">
    <property type="entry name" value="NICOTINAMIDE N-METHYLTRANSFERASE ISOFORM X2"/>
    <property type="match status" value="1"/>
</dbReference>
<organism evidence="5 6">
    <name type="scientific">Leptobrachium leishanense</name>
    <name type="common">Leishan spiny toad</name>
    <dbReference type="NCBI Taxonomy" id="445787"/>
    <lineage>
        <taxon>Eukaryota</taxon>
        <taxon>Metazoa</taxon>
        <taxon>Chordata</taxon>
        <taxon>Craniata</taxon>
        <taxon>Vertebrata</taxon>
        <taxon>Euteleostomi</taxon>
        <taxon>Amphibia</taxon>
        <taxon>Batrachia</taxon>
        <taxon>Anura</taxon>
        <taxon>Pelobatoidea</taxon>
        <taxon>Megophryidae</taxon>
        <taxon>Leptobrachium</taxon>
    </lineage>
</organism>
<dbReference type="PROSITE" id="PS51681">
    <property type="entry name" value="SAM_MT_NNMT_PNMT_TEMT"/>
    <property type="match status" value="1"/>
</dbReference>
<evidence type="ECO:0000256" key="4">
    <source>
        <dbReference type="ARBA" id="ARBA00022691"/>
    </source>
</evidence>
<dbReference type="Ensembl" id="ENSLLET00000050883.1">
    <property type="protein sequence ID" value="ENSLLEP00000048971.1"/>
    <property type="gene ID" value="ENSLLEG00000030831.1"/>
</dbReference>